<gene>
    <name evidence="2" type="ORF">TBIB3V08_LOCUS4119</name>
</gene>
<dbReference type="EMBL" id="OD565391">
    <property type="protein sequence ID" value="CAD7441664.1"/>
    <property type="molecule type" value="Genomic_DNA"/>
</dbReference>
<accession>A0A7R9EUI2</accession>
<reference evidence="2" key="1">
    <citation type="submission" date="2020-11" db="EMBL/GenBank/DDBJ databases">
        <authorList>
            <person name="Tran Van P."/>
        </authorList>
    </citation>
    <scope>NUCLEOTIDE SEQUENCE</scope>
</reference>
<dbReference type="InterPro" id="IPR036116">
    <property type="entry name" value="FN3_sf"/>
</dbReference>
<dbReference type="InterPro" id="IPR011042">
    <property type="entry name" value="6-blade_b-propeller_TolB-like"/>
</dbReference>
<feature type="domain" description="Fibronectin type-III" evidence="1">
    <location>
        <begin position="1128"/>
        <end position="1237"/>
    </location>
</feature>
<dbReference type="SMART" id="SM00135">
    <property type="entry name" value="LY"/>
    <property type="match status" value="6"/>
</dbReference>
<proteinExistence type="predicted"/>
<dbReference type="SUPFAM" id="SSF49265">
    <property type="entry name" value="Fibronectin type III"/>
    <property type="match status" value="5"/>
</dbReference>
<dbReference type="InterPro" id="IPR003961">
    <property type="entry name" value="FN3_dom"/>
</dbReference>
<dbReference type="SMART" id="SM00060">
    <property type="entry name" value="FN3"/>
    <property type="match status" value="9"/>
</dbReference>
<dbReference type="CDD" id="cd00063">
    <property type="entry name" value="FN3"/>
    <property type="match status" value="7"/>
</dbReference>
<feature type="domain" description="Fibronectin type-III" evidence="1">
    <location>
        <begin position="143"/>
        <end position="240"/>
    </location>
</feature>
<dbReference type="InterPro" id="IPR050713">
    <property type="entry name" value="RTP_Phos/Ushers"/>
</dbReference>
<feature type="domain" description="Fibronectin type-III" evidence="1">
    <location>
        <begin position="1686"/>
        <end position="1788"/>
    </location>
</feature>
<sequence length="2179" mass="243817">MSVILRDENNSQVQFKQSLLTLATLHDTTRSMSVLLSDENNSQVQFKLTLLTLATLHDTTLSMSVLLSDENISQVQFKLTLLTLATLHDTTLSMSVLLSDENISQNGTQDHLPLPPKELYCIMGCSEALNRYLQRLKDQLGTPPAPALVADTLTATSLSLEWDGQRFSNMSYLVQWRYEEWAGAWQYCCNQSWGPHSTVLVENLQPYTKYRFRIALMLSPQHHSEPIVSDPSVVISTLPEGTPSSPPVIVRATAIDSARISVSWEPGPFPNGPVLSYMLQISELPEGYYALKDIPTANNTNFYMCKNLLPDRNYSVSVAMRNGVGEGPSVSILVSTPPEQTVEDKLKPTLIISTQHKVIRQIADIMADQVTIAQRQNTITGMAIHLSHRLLFISDSGGFVKSSSLNQFSEPRVILSPEQASFNPLSLSADWLNDQLYILGEVQHPSGPRWQVARCGLDGRGLTVAVAGFLYKPQNMQVDPYNGYLFWSINGGNKKGLYKLDLADISNGVKHEVLPDIISEDPHLGAFTVDHTNSGLLVVNNTNNTVVFVSLDRNEISNLRDNATKQPMFEGATSLVTANKIFYWTRDSTLYSEEEDPSKAHYFYHGSWPLGNNGPLVSIAVELPSAQPVPVPVNPPIGVQAIMGPELAKISWQVPHLLGHQGKGAWQNWSYQVEVIEESTGQSFSCGHTNTTSYTAYHLRPGTSYLIRCYACTTGGLCPPSSEFRGKTLRAGDLPDIVWSTAEGLLKSDVTGESVKTLVHHSNLKDQQGDYHYVDITWYRDKLYMVTNTTHVHWYNLTTHMSGQLRDVDSVGSIAVDWIGRKLYWSNDKQQLASGEQDPMFQITRCNLNGSQQEPLPILEYVKELVIDSVHAFLYWSSGHGVECARLNGMQRRVYYPKEIFSGKQVMGLTLDMDRQVVYWIVRSYEGSKLYQAPTAEMIPTGQKVEPIMVSSLQYKNIEGPLCYFNDHLLWLQDDRNAVIGDLSGQNAALISGMSLSGLNVVAVTDPALHRYPRDYRGGEEINVIPETVQNSSIRVSGKWEKFRIEWEPVISVNYGQVFYEVKVDTLDQGYSGKPQQEVTIDCYVGYHHVENLPPYSRLLVTVKAFTYWGASAQVRSFVHSPASTPTVPVNPRVFVSYSRSPVQDKQEIMAVFRWDPPMSRNGVIEGYRVKSWLMAPEGEIHMNDSFLAGVENREYIARQLLHNATYFFEVQAFTVMGDGPTTNPVRADLDVETPVPKLLLSTPDAIKVTDCDRHENQTLSLGSGPPVDVAFMGQEGRVFWVSEMQELISSDMDGGGKVKMLLLNGTGLSITVDWVGRYIYWSEMDETGSGSAIFRLDLSQQGSVQPELVLRRNRLIHKVDISPFQSSLYWVETSRAGIGHLMTKKTDTGDVRPFFTVTTVRRKRESEACNCPDNPAVGQAMSIDQTDPGNPRVLWVDGWHGDIYMADTRGCHCTVLVNATVNAETGLPPTSVTTDHRLLYWSNSTEGRIYSVVKPTSAAQRLNKELEYMSLGVTRIDVSGVRRITALGLHLQPYPVRKCLWPQDPEAAPTLHARSAQSITLRLPQPRRERECGDVSMATIEYTVEIHTQCTRPASNLDLPAFGGLVHHESSILDHAAIEAGDNLMLHNFYNKVTYSSTFEVTGLRPFHRYVFRVALRNYYSDLERISPVIGPAVILRTAPGAPSPPRNVTAVVLNPTTVEVSWLPPQEFNDETVSYQVHWRSEEMVGGERRKGEKIVSGPSFPDAIQTASLSLLAGQTYFILVRANSSNSATSSDSGEVQVQMFPEPNDILLLHATAYSLNISWSPSPNVNVVSFNISWSPSPNFQHILVSIAQRQRCQVEFNLVILITVSTYPGLHRPTSALSGRVQPCYIDYSFNISWSPSPNFQHILVSIAQRQRCQVEFNLVILITVSTYPGLHRPTSALSGRVQPCYIDYSLNISWSPSPNVSVVSLNISWSPSPNVSVVRYSSIVQPCYLAYSLNISGFPSPNGNIVRREIQWCEMGSGQWQNLPLQDATGEVNYFMRNLRPKTQYTFRLTMEYAPFQELYVWPVDGRFTYETLGDRPSPPGVPKVQQLGRDTYQVWWEPSQENGAAIDSYSLEGMEEGGKERRDAGNHSAQQLGWDIYYNGSENYWNLSKLSPSLKYTFRARARNRHGWSDYGGSSRVFDLTAASMLGRQW</sequence>
<evidence type="ECO:0000259" key="1">
    <source>
        <dbReference type="PROSITE" id="PS50853"/>
    </source>
</evidence>
<feature type="domain" description="Fibronectin type-III" evidence="1">
    <location>
        <begin position="631"/>
        <end position="731"/>
    </location>
</feature>
<feature type="domain" description="Fibronectin type-III" evidence="1">
    <location>
        <begin position="246"/>
        <end position="340"/>
    </location>
</feature>
<organism evidence="2">
    <name type="scientific">Timema bartmani</name>
    <dbReference type="NCBI Taxonomy" id="61472"/>
    <lineage>
        <taxon>Eukaryota</taxon>
        <taxon>Metazoa</taxon>
        <taxon>Ecdysozoa</taxon>
        <taxon>Arthropoda</taxon>
        <taxon>Hexapoda</taxon>
        <taxon>Insecta</taxon>
        <taxon>Pterygota</taxon>
        <taxon>Neoptera</taxon>
        <taxon>Polyneoptera</taxon>
        <taxon>Phasmatodea</taxon>
        <taxon>Timematodea</taxon>
        <taxon>Timematoidea</taxon>
        <taxon>Timematidae</taxon>
        <taxon>Timema</taxon>
    </lineage>
</organism>
<dbReference type="PANTHER" id="PTHR46957:SF3">
    <property type="entry name" value="CYTOKINE RECEPTOR"/>
    <property type="match status" value="1"/>
</dbReference>
<dbReference type="FunFam" id="2.60.40.10:FF:002685">
    <property type="entry name" value="Tyrosine-protein kinase receptor"/>
    <property type="match status" value="1"/>
</dbReference>
<dbReference type="InterPro" id="IPR013783">
    <property type="entry name" value="Ig-like_fold"/>
</dbReference>
<feature type="domain" description="Fibronectin type-III" evidence="1">
    <location>
        <begin position="2067"/>
        <end position="2173"/>
    </location>
</feature>
<dbReference type="InterPro" id="IPR000033">
    <property type="entry name" value="LDLR_classB_rpt"/>
</dbReference>
<dbReference type="GO" id="GO:0016020">
    <property type="term" value="C:membrane"/>
    <property type="evidence" value="ECO:0007669"/>
    <property type="project" value="UniProtKB-SubCell"/>
</dbReference>
<dbReference type="Gene3D" id="2.120.10.30">
    <property type="entry name" value="TolB, C-terminal domain"/>
    <property type="match status" value="3"/>
</dbReference>
<dbReference type="PANTHER" id="PTHR46957">
    <property type="entry name" value="CYTOKINE RECEPTOR"/>
    <property type="match status" value="1"/>
</dbReference>
<feature type="domain" description="Fibronectin type-III" evidence="1">
    <location>
        <begin position="1959"/>
        <end position="2060"/>
    </location>
</feature>
<name>A0A7R9EUI2_9NEOP</name>
<dbReference type="PROSITE" id="PS50853">
    <property type="entry name" value="FN3"/>
    <property type="match status" value="7"/>
</dbReference>
<dbReference type="SUPFAM" id="SSF63825">
    <property type="entry name" value="YWTD domain"/>
    <property type="match status" value="3"/>
</dbReference>
<dbReference type="Pfam" id="PF00041">
    <property type="entry name" value="fn3"/>
    <property type="match status" value="4"/>
</dbReference>
<dbReference type="Gene3D" id="2.60.40.10">
    <property type="entry name" value="Immunoglobulins"/>
    <property type="match status" value="6"/>
</dbReference>
<protein>
    <recommendedName>
        <fullName evidence="1">Fibronectin type-III domain-containing protein</fullName>
    </recommendedName>
</protein>
<evidence type="ECO:0000313" key="2">
    <source>
        <dbReference type="EMBL" id="CAD7441664.1"/>
    </source>
</evidence>